<evidence type="ECO:0000259" key="1">
    <source>
        <dbReference type="Pfam" id="PF08241"/>
    </source>
</evidence>
<dbReference type="Gene3D" id="3.40.50.150">
    <property type="entry name" value="Vaccinia Virus protein VP39"/>
    <property type="match status" value="1"/>
</dbReference>
<dbReference type="GO" id="GO:0008168">
    <property type="term" value="F:methyltransferase activity"/>
    <property type="evidence" value="ECO:0007669"/>
    <property type="project" value="UniProtKB-KW"/>
</dbReference>
<feature type="domain" description="Methyltransferase type 11" evidence="1">
    <location>
        <begin position="110"/>
        <end position="166"/>
    </location>
</feature>
<evidence type="ECO:0000313" key="3">
    <source>
        <dbReference type="Proteomes" id="UP001212821"/>
    </source>
</evidence>
<evidence type="ECO:0000313" key="2">
    <source>
        <dbReference type="EMBL" id="WBP85474.1"/>
    </source>
</evidence>
<gene>
    <name evidence="2" type="ORF">O1G21_06145</name>
</gene>
<dbReference type="EMBL" id="CP115450">
    <property type="protein sequence ID" value="WBP85474.1"/>
    <property type="molecule type" value="Genomic_DNA"/>
</dbReference>
<dbReference type="Pfam" id="PF08241">
    <property type="entry name" value="Methyltransf_11"/>
    <property type="match status" value="1"/>
</dbReference>
<reference evidence="3" key="1">
    <citation type="submission" date="2022-12" db="EMBL/GenBank/DDBJ databases">
        <authorList>
            <person name="Mo P."/>
        </authorList>
    </citation>
    <scope>NUCLEOTIDE SEQUENCE [LARGE SCALE GENOMIC DNA]</scope>
    <source>
        <strain evidence="3">HUAS 3-15</strain>
    </source>
</reference>
<keyword evidence="3" id="KW-1185">Reference proteome</keyword>
<dbReference type="SUPFAM" id="SSF53335">
    <property type="entry name" value="S-adenosyl-L-methionine-dependent methyltransferases"/>
    <property type="match status" value="1"/>
</dbReference>
<name>A0ABY7PYM3_9ACTN</name>
<dbReference type="InterPro" id="IPR013216">
    <property type="entry name" value="Methyltransf_11"/>
</dbReference>
<accession>A0ABY7PYM3</accession>
<keyword evidence="2" id="KW-0489">Methyltransferase</keyword>
<protein>
    <submittedName>
        <fullName evidence="2">Methyltransferase domain-containing protein</fullName>
    </submittedName>
</protein>
<dbReference type="GO" id="GO:0032259">
    <property type="term" value="P:methylation"/>
    <property type="evidence" value="ECO:0007669"/>
    <property type="project" value="UniProtKB-KW"/>
</dbReference>
<sequence>MLVSARSFAEYRAMFALTDRDLDQRILDCPAGAASFVAEAGRQGIDTVAVDREYAVHRAELGLLVERETGFKRELLARETAGFARSWYADADDLIRQWSANTRLFRADIAARPERYVAGALPELPFADRSFDLVLSSHLVFSYGNRLGEEFQRAALLDLARVARREVRLFPVTVYDTGERYQGLERLREELAVLGIRSRVRRVAYEFQPGGDEMLVLTCAGYRAPAPAGPGVGRRGEAAVDPVRWRHRERGA</sequence>
<dbReference type="Proteomes" id="UP001212821">
    <property type="component" value="Chromosome"/>
</dbReference>
<proteinExistence type="predicted"/>
<organism evidence="2 3">
    <name type="scientific">Kitasatospora cathayae</name>
    <dbReference type="NCBI Taxonomy" id="3004092"/>
    <lineage>
        <taxon>Bacteria</taxon>
        <taxon>Bacillati</taxon>
        <taxon>Actinomycetota</taxon>
        <taxon>Actinomycetes</taxon>
        <taxon>Kitasatosporales</taxon>
        <taxon>Streptomycetaceae</taxon>
        <taxon>Kitasatospora</taxon>
    </lineage>
</organism>
<dbReference type="InterPro" id="IPR029063">
    <property type="entry name" value="SAM-dependent_MTases_sf"/>
</dbReference>
<keyword evidence="2" id="KW-0808">Transferase</keyword>
<dbReference type="RefSeq" id="WP_270141456.1">
    <property type="nucleotide sequence ID" value="NZ_CP115450.1"/>
</dbReference>